<dbReference type="SUPFAM" id="SSF56112">
    <property type="entry name" value="Protein kinase-like (PK-like)"/>
    <property type="match status" value="1"/>
</dbReference>
<evidence type="ECO:0000256" key="8">
    <source>
        <dbReference type="ARBA" id="ARBA00048679"/>
    </source>
</evidence>
<dbReference type="STRING" id="5217.A0A4V1M3Z8"/>
<dbReference type="AlphaFoldDB" id="A0A4V1M3Z8"/>
<dbReference type="PANTHER" id="PTHR22967">
    <property type="entry name" value="SERINE/THREONINE PROTEIN KINASE"/>
    <property type="match status" value="1"/>
</dbReference>
<evidence type="ECO:0000256" key="2">
    <source>
        <dbReference type="ARBA" id="ARBA00022527"/>
    </source>
</evidence>
<keyword evidence="3" id="KW-0808">Transferase</keyword>
<keyword evidence="12" id="KW-1185">Reference proteome</keyword>
<accession>A0A4V1M3Z8</accession>
<keyword evidence="6" id="KW-0067">ATP-binding</keyword>
<evidence type="ECO:0000256" key="1">
    <source>
        <dbReference type="ARBA" id="ARBA00012513"/>
    </source>
</evidence>
<feature type="compositionally biased region" description="Low complexity" evidence="9">
    <location>
        <begin position="1048"/>
        <end position="1058"/>
    </location>
</feature>
<feature type="compositionally biased region" description="Low complexity" evidence="9">
    <location>
        <begin position="555"/>
        <end position="566"/>
    </location>
</feature>
<dbReference type="SMART" id="SM00220">
    <property type="entry name" value="S_TKc"/>
    <property type="match status" value="1"/>
</dbReference>
<dbReference type="InParanoid" id="A0A4V1M3Z8"/>
<feature type="compositionally biased region" description="Basic and acidic residues" evidence="9">
    <location>
        <begin position="1108"/>
        <end position="1129"/>
    </location>
</feature>
<dbReference type="Gene3D" id="1.10.510.10">
    <property type="entry name" value="Transferase(Phosphotransferase) domain 1"/>
    <property type="match status" value="1"/>
</dbReference>
<evidence type="ECO:0000259" key="10">
    <source>
        <dbReference type="PROSITE" id="PS50011"/>
    </source>
</evidence>
<feature type="region of interest" description="Disordered" evidence="9">
    <location>
        <begin position="1"/>
        <end position="81"/>
    </location>
</feature>
<dbReference type="VEuPathDB" id="FungiDB:TREMEDRAFT_73843"/>
<reference evidence="11 12" key="1">
    <citation type="submission" date="2016-06" db="EMBL/GenBank/DDBJ databases">
        <title>Evolution of pathogenesis and genome organization in the Tremellales.</title>
        <authorList>
            <person name="Cuomo C."/>
            <person name="Litvintseva A."/>
            <person name="Heitman J."/>
            <person name="Chen Y."/>
            <person name="Sun S."/>
            <person name="Springer D."/>
            <person name="Dromer F."/>
            <person name="Young S."/>
            <person name="Zeng Q."/>
            <person name="Chapman S."/>
            <person name="Gujja S."/>
            <person name="Saif S."/>
            <person name="Birren B."/>
        </authorList>
    </citation>
    <scope>NUCLEOTIDE SEQUENCE [LARGE SCALE GENOMIC DNA]</scope>
    <source>
        <strain evidence="11 12">ATCC 28783</strain>
    </source>
</reference>
<feature type="compositionally biased region" description="Polar residues" evidence="9">
    <location>
        <begin position="493"/>
        <end position="510"/>
    </location>
</feature>
<feature type="compositionally biased region" description="Polar residues" evidence="9">
    <location>
        <begin position="720"/>
        <end position="730"/>
    </location>
</feature>
<feature type="compositionally biased region" description="Polar residues" evidence="9">
    <location>
        <begin position="921"/>
        <end position="932"/>
    </location>
</feature>
<feature type="compositionally biased region" description="Polar residues" evidence="9">
    <location>
        <begin position="793"/>
        <end position="804"/>
    </location>
</feature>
<feature type="compositionally biased region" description="Basic and acidic residues" evidence="9">
    <location>
        <begin position="942"/>
        <end position="958"/>
    </location>
</feature>
<evidence type="ECO:0000256" key="4">
    <source>
        <dbReference type="ARBA" id="ARBA00022741"/>
    </source>
</evidence>
<feature type="compositionally biased region" description="Polar residues" evidence="9">
    <location>
        <begin position="892"/>
        <end position="903"/>
    </location>
</feature>
<dbReference type="GO" id="GO:0005737">
    <property type="term" value="C:cytoplasm"/>
    <property type="evidence" value="ECO:0007669"/>
    <property type="project" value="TreeGrafter"/>
</dbReference>
<feature type="compositionally biased region" description="Polar residues" evidence="9">
    <location>
        <begin position="831"/>
        <end position="840"/>
    </location>
</feature>
<dbReference type="Pfam" id="PF00069">
    <property type="entry name" value="Pkinase"/>
    <property type="match status" value="1"/>
</dbReference>
<protein>
    <recommendedName>
        <fullName evidence="1">non-specific serine/threonine protein kinase</fullName>
        <ecNumber evidence="1">2.7.11.1</ecNumber>
    </recommendedName>
</protein>
<dbReference type="PROSITE" id="PS50011">
    <property type="entry name" value="PROTEIN_KINASE_DOM"/>
    <property type="match status" value="1"/>
</dbReference>
<comment type="caution">
    <text evidence="11">The sequence shown here is derived from an EMBL/GenBank/DDBJ whole genome shotgun (WGS) entry which is preliminary data.</text>
</comment>
<dbReference type="GO" id="GO:0004674">
    <property type="term" value="F:protein serine/threonine kinase activity"/>
    <property type="evidence" value="ECO:0007669"/>
    <property type="project" value="UniProtKB-KW"/>
</dbReference>
<dbReference type="InterPro" id="IPR000719">
    <property type="entry name" value="Prot_kinase_dom"/>
</dbReference>
<keyword evidence="2" id="KW-0723">Serine/threonine-protein kinase</keyword>
<evidence type="ECO:0000256" key="7">
    <source>
        <dbReference type="ARBA" id="ARBA00047899"/>
    </source>
</evidence>
<gene>
    <name evidence="11" type="ORF">M231_04123</name>
</gene>
<name>A0A4V1M3Z8_TREME</name>
<evidence type="ECO:0000256" key="3">
    <source>
        <dbReference type="ARBA" id="ARBA00022679"/>
    </source>
</evidence>
<feature type="region of interest" description="Disordered" evidence="9">
    <location>
        <begin position="424"/>
        <end position="646"/>
    </location>
</feature>
<evidence type="ECO:0000256" key="5">
    <source>
        <dbReference type="ARBA" id="ARBA00022777"/>
    </source>
</evidence>
<evidence type="ECO:0000313" key="12">
    <source>
        <dbReference type="Proteomes" id="UP000289152"/>
    </source>
</evidence>
<feature type="domain" description="Protein kinase" evidence="10">
    <location>
        <begin position="123"/>
        <end position="423"/>
    </location>
</feature>
<dbReference type="EMBL" id="SDIL01000045">
    <property type="protein sequence ID" value="RXK38617.1"/>
    <property type="molecule type" value="Genomic_DNA"/>
</dbReference>
<dbReference type="InterPro" id="IPR011009">
    <property type="entry name" value="Kinase-like_dom_sf"/>
</dbReference>
<feature type="compositionally biased region" description="Low complexity" evidence="9">
    <location>
        <begin position="668"/>
        <end position="679"/>
    </location>
</feature>
<dbReference type="GO" id="GO:0007015">
    <property type="term" value="P:actin filament organization"/>
    <property type="evidence" value="ECO:0007669"/>
    <property type="project" value="TreeGrafter"/>
</dbReference>
<feature type="compositionally biased region" description="Low complexity" evidence="9">
    <location>
        <begin position="911"/>
        <end position="920"/>
    </location>
</feature>
<dbReference type="OrthoDB" id="2018507at2759"/>
<feature type="compositionally biased region" description="Polar residues" evidence="9">
    <location>
        <begin position="587"/>
        <end position="634"/>
    </location>
</feature>
<comment type="catalytic activity">
    <reaction evidence="8">
        <text>L-seryl-[protein] + ATP = O-phospho-L-seryl-[protein] + ADP + H(+)</text>
        <dbReference type="Rhea" id="RHEA:17989"/>
        <dbReference type="Rhea" id="RHEA-COMP:9863"/>
        <dbReference type="Rhea" id="RHEA-COMP:11604"/>
        <dbReference type="ChEBI" id="CHEBI:15378"/>
        <dbReference type="ChEBI" id="CHEBI:29999"/>
        <dbReference type="ChEBI" id="CHEBI:30616"/>
        <dbReference type="ChEBI" id="CHEBI:83421"/>
        <dbReference type="ChEBI" id="CHEBI:456216"/>
        <dbReference type="EC" id="2.7.11.1"/>
    </reaction>
</comment>
<feature type="compositionally biased region" description="Polar residues" evidence="9">
    <location>
        <begin position="1142"/>
        <end position="1167"/>
    </location>
</feature>
<feature type="region of interest" description="Disordered" evidence="9">
    <location>
        <begin position="658"/>
        <end position="1167"/>
    </location>
</feature>
<evidence type="ECO:0000313" key="11">
    <source>
        <dbReference type="EMBL" id="RXK38617.1"/>
    </source>
</evidence>
<dbReference type="GO" id="GO:0000147">
    <property type="term" value="P:actin cortical patch assembly"/>
    <property type="evidence" value="ECO:0007669"/>
    <property type="project" value="TreeGrafter"/>
</dbReference>
<dbReference type="FunCoup" id="A0A4V1M3Z8">
    <property type="interactions" value="353"/>
</dbReference>
<feature type="compositionally biased region" description="Pro residues" evidence="9">
    <location>
        <begin position="680"/>
        <end position="690"/>
    </location>
</feature>
<evidence type="ECO:0000256" key="6">
    <source>
        <dbReference type="ARBA" id="ARBA00022840"/>
    </source>
</evidence>
<feature type="compositionally biased region" description="Low complexity" evidence="9">
    <location>
        <begin position="1"/>
        <end position="25"/>
    </location>
</feature>
<feature type="compositionally biased region" description="Low complexity" evidence="9">
    <location>
        <begin position="432"/>
        <end position="453"/>
    </location>
</feature>
<sequence length="1167" mass="126639">MYQSQYPPSSSSSTFPPPTGSSSGPYRTHMIPVQVKQPYTTASFPPPPVPPQTAFSPMPSGASAHSSRHHAPQQPHPPTQYQHYSRTANARYNVPPTSAGVQPQRHKGTLAPGQMVQIGDYQVRVERYLSEGGYAHVYLTTSEKPIYPPTQIEKRGRWGEKGYTQHCLKRIAFEDEAVWLDVKKEIQVMKYLPPNPHLTQYLASAHNRLSNGTHEVFILMEYCSGGGIIDLLNKRLRDRLKEVEILNIFTDVCEAVAAMHSLPQPLLHRDLKIENVLSVNSSSGPSPQRPMGLMFKLCDFGSTTFPANQPPTNKTQADALVLDLNKHTTLQYRSPEMVEPLLGLPVGLPSDVWALGVLLYKLCYYTTPFEEHGTLAIVNARYTFPQYPVYSPRLQHLIASMLVEQPSRRPTVFEILKTAHEMIGSKPEIDYPTPSRSLSSSQPRPAPSQRHQSNPNLLDFTSPASSIDRTPVMQPSLASSVQPQRRGRPTRDSAPTPSISASQSQPNTLPKSLPSRPMAPPRPQVTGERPGAMNSPSPVDAFGMPSLANMGRTNSSGQSGFGDSFSAPQARPGVASRQPSKTHLRRSSSTFGDAFSSVNGQTQGNEVRKVSQPTSMPGLSRSNTTWSRIESKTSPAHKPDGDSSFESRFPSIEVLALAGEPSRPPVSRPSSTSTSLLTPAMPPLPKPPLISKPSLMGNLTGGDLKSSQAPGTVQHAALPRSTNVTGTMFKNTLERPLRSPSPVRDRSESTEQRKVVHDKSPSFKAEVSPRLSTPDFMSDQDSNELQVPPMKPTLSSSPSTSINLPPSPAAAKSPPLTGHSRPLLPNMDSGKPSSNFNDEQWSPLEGMRRSHSLSHRQNQRQPSKPSRVPTPVDSSDDEQGPEEASRNHKNQTKQQSLSASPSIQERMANLQTISTQTTQQPPLSANTNLTSLPPNPGNAPFARDRAAIGRAVSGERNRPQSMFLPSGVISLDSPNLALPSPILVPNPETASSSGTGRPSHIRKGSITDIVSRYESLVPKSSNGVTRKPSLASKPPSLRNGSGNEHSLSKPLSPTALTPSSPPNPAPKPMLVPSQVKKYGPGPTADAFSRSSSGRAFPVTKPKPATLDLHLKSDMGQENKGVKVEIEMKKTPSPLSATKADEGTSSPEKQQTVNSLIARWNQGNLKNR</sequence>
<dbReference type="EC" id="2.7.11.1" evidence="1"/>
<evidence type="ECO:0000256" key="9">
    <source>
        <dbReference type="SAM" id="MobiDB-lite"/>
    </source>
</evidence>
<comment type="catalytic activity">
    <reaction evidence="7">
        <text>L-threonyl-[protein] + ATP = O-phospho-L-threonyl-[protein] + ADP + H(+)</text>
        <dbReference type="Rhea" id="RHEA:46608"/>
        <dbReference type="Rhea" id="RHEA-COMP:11060"/>
        <dbReference type="Rhea" id="RHEA-COMP:11605"/>
        <dbReference type="ChEBI" id="CHEBI:15378"/>
        <dbReference type="ChEBI" id="CHEBI:30013"/>
        <dbReference type="ChEBI" id="CHEBI:30616"/>
        <dbReference type="ChEBI" id="CHEBI:61977"/>
        <dbReference type="ChEBI" id="CHEBI:456216"/>
        <dbReference type="EC" id="2.7.11.1"/>
    </reaction>
</comment>
<keyword evidence="5 11" id="KW-0418">Kinase</keyword>
<dbReference type="Proteomes" id="UP000289152">
    <property type="component" value="Unassembled WGS sequence"/>
</dbReference>
<feature type="compositionally biased region" description="Pro residues" evidence="9">
    <location>
        <begin position="1059"/>
        <end position="1069"/>
    </location>
</feature>
<organism evidence="11 12">
    <name type="scientific">Tremella mesenterica</name>
    <name type="common">Jelly fungus</name>
    <dbReference type="NCBI Taxonomy" id="5217"/>
    <lineage>
        <taxon>Eukaryota</taxon>
        <taxon>Fungi</taxon>
        <taxon>Dikarya</taxon>
        <taxon>Basidiomycota</taxon>
        <taxon>Agaricomycotina</taxon>
        <taxon>Tremellomycetes</taxon>
        <taxon>Tremellales</taxon>
        <taxon>Tremellaceae</taxon>
        <taxon>Tremella</taxon>
    </lineage>
</organism>
<dbReference type="PANTHER" id="PTHR22967:SF57">
    <property type="entry name" value="AUXILIN, ISOFORM A-RELATED"/>
    <property type="match status" value="1"/>
</dbReference>
<feature type="compositionally biased region" description="Basic and acidic residues" evidence="9">
    <location>
        <begin position="732"/>
        <end position="761"/>
    </location>
</feature>
<feature type="compositionally biased region" description="Low complexity" evidence="9">
    <location>
        <begin position="52"/>
        <end position="65"/>
    </location>
</feature>
<dbReference type="GO" id="GO:0005524">
    <property type="term" value="F:ATP binding"/>
    <property type="evidence" value="ECO:0007669"/>
    <property type="project" value="UniProtKB-KW"/>
</dbReference>
<feature type="compositionally biased region" description="Basic residues" evidence="9">
    <location>
        <begin position="849"/>
        <end position="858"/>
    </location>
</feature>
<keyword evidence="4" id="KW-0547">Nucleotide-binding</keyword>
<proteinExistence type="predicted"/>